<proteinExistence type="predicted"/>
<evidence type="ECO:0000259" key="2">
    <source>
        <dbReference type="Pfam" id="PF15978"/>
    </source>
</evidence>
<dbReference type="Pfam" id="PF15978">
    <property type="entry name" value="TnsD"/>
    <property type="match status" value="1"/>
</dbReference>
<evidence type="ECO:0000259" key="1">
    <source>
        <dbReference type="Pfam" id="PF06527"/>
    </source>
</evidence>
<feature type="domain" description="TniQ" evidence="1">
    <location>
        <begin position="6"/>
        <end position="159"/>
    </location>
</feature>
<name>A0A7Z7BA55_9BURK</name>
<gene>
    <name evidence="3" type="ORF">SAMN04487926_11644</name>
</gene>
<dbReference type="Proteomes" id="UP000198900">
    <property type="component" value="Unassembled WGS sequence"/>
</dbReference>
<dbReference type="InterPro" id="IPR009492">
    <property type="entry name" value="TniQ"/>
</dbReference>
<sequence length="338" mass="37976">MSVALPLPYEDELLSSDIARYMEETEVSSPSTVLKNLFQRRVEPRMDLINGLAEFSRQTHNAWGLSALQIAQRHTLLPYFLAYMTDERQTAAYEAIAGGGKPAPSMLVRAHACALASPCTLMFCHQCATEDVLNGRRPYLRRSHQLPGVFFCQKHGRLLRSLPDTPDRPTSSVPEPIHDAAQRACNEDVLNVMRASLNLLSTNGLARTFPLTPAHWFSLAKKRGFVTPGGYLDTEAIRDGIAEMYGREYLGAIGAMSSRAPIDWWAVRMMRREGQRFHPLQHILLGHFLERQQAETSLRLVGRLSSSEQPATFPNLYARRGALHLVARIRINGRTERA</sequence>
<dbReference type="RefSeq" id="WP_091782844.1">
    <property type="nucleotide sequence ID" value="NZ_FNDI01000016.1"/>
</dbReference>
<feature type="domain" description="Transposon Tn7 transposition protein TnsD C-terminal" evidence="2">
    <location>
        <begin position="199"/>
        <end position="318"/>
    </location>
</feature>
<accession>A0A7Z7BA55</accession>
<keyword evidence="4" id="KW-1185">Reference proteome</keyword>
<evidence type="ECO:0000313" key="4">
    <source>
        <dbReference type="Proteomes" id="UP000198900"/>
    </source>
</evidence>
<evidence type="ECO:0000313" key="3">
    <source>
        <dbReference type="EMBL" id="SDI39201.1"/>
    </source>
</evidence>
<organism evidence="3 4">
    <name type="scientific">Paraburkholderia steynii</name>
    <dbReference type="NCBI Taxonomy" id="1245441"/>
    <lineage>
        <taxon>Bacteria</taxon>
        <taxon>Pseudomonadati</taxon>
        <taxon>Pseudomonadota</taxon>
        <taxon>Betaproteobacteria</taxon>
        <taxon>Burkholderiales</taxon>
        <taxon>Burkholderiaceae</taxon>
        <taxon>Paraburkholderia</taxon>
    </lineage>
</organism>
<dbReference type="EMBL" id="FNDI01000016">
    <property type="protein sequence ID" value="SDI39201.1"/>
    <property type="molecule type" value="Genomic_DNA"/>
</dbReference>
<dbReference type="InterPro" id="IPR032750">
    <property type="entry name" value="TnsD_C"/>
</dbReference>
<dbReference type="AlphaFoldDB" id="A0A7Z7BA55"/>
<reference evidence="3" key="1">
    <citation type="submission" date="2016-10" db="EMBL/GenBank/DDBJ databases">
        <authorList>
            <person name="Varghese N."/>
            <person name="Submissions S."/>
        </authorList>
    </citation>
    <scope>NUCLEOTIDE SEQUENCE [LARGE SCALE GENOMIC DNA]</scope>
    <source>
        <strain evidence="3">YR281</strain>
    </source>
</reference>
<protein>
    <submittedName>
        <fullName evidence="3">TniQ protein</fullName>
    </submittedName>
</protein>
<dbReference type="Pfam" id="PF06527">
    <property type="entry name" value="TniQ"/>
    <property type="match status" value="1"/>
</dbReference>
<comment type="caution">
    <text evidence="3">The sequence shown here is derived from an EMBL/GenBank/DDBJ whole genome shotgun (WGS) entry which is preliminary data.</text>
</comment>